<keyword evidence="8" id="KW-0256">Endoplasmic reticulum</keyword>
<evidence type="ECO:0000256" key="2">
    <source>
        <dbReference type="ARBA" id="ARBA00003690"/>
    </source>
</evidence>
<dbReference type="OrthoDB" id="1470350at2759"/>
<dbReference type="InterPro" id="IPR017972">
    <property type="entry name" value="Cyt_P450_CS"/>
</dbReference>
<evidence type="ECO:0000256" key="12">
    <source>
        <dbReference type="ARBA" id="ARBA00023033"/>
    </source>
</evidence>
<evidence type="ECO:0000256" key="16">
    <source>
        <dbReference type="SAM" id="Phobius"/>
    </source>
</evidence>
<sequence length="521" mass="60333">MIETFSVSAKAIPTPHSPFSAQEFLLYSLGFTLTVLYVQWLWSRRKLYTYASKIHGPFSLPIFGCFYLFIGQPTETYQNIQYLFKKYSGLGRVWFGHRLFFMVQKPNHLDIILSSPKALAKDPLYDHAKKVIGTGIFTAPVPKWKKHRKLISPTFNQRILDQFVEVFSEQGEILTKCLEKEIGKEVDLFHYLTKLTLDVICETAMGIKVNAQTTDSLYGKWADRLMEITMLKIFRIWFHSDFIFSLTPLKKEYDDLVMKAHDFSGRVVTEKRIAYKKKMEEINECPEAEVEEITKRKAFLDYLIEIAYTKKGSILTDQELREEVDTFMIAGSDTTATSNCFTFMVLGMFPEIQQRIYEEVVDVIGYDRKVEHTDLPKLKYTECVIKETLRLFPVGPFIVRTLGEDLDLGDVVIPSGCSTVLGIINVHRNPEYWNDPLKFDPERFLPQNTEKILPGSYLPFSYGARNCIGPRYAMMAMKTVVATVVRKYKLFCDYKNIEDVDLKCNLVLRPTEGFKVTFHKK</sequence>
<dbReference type="PROSITE" id="PS00086">
    <property type="entry name" value="CYTOCHROME_P450"/>
    <property type="match status" value="1"/>
</dbReference>
<evidence type="ECO:0000256" key="5">
    <source>
        <dbReference type="ARBA" id="ARBA00010617"/>
    </source>
</evidence>
<evidence type="ECO:0000313" key="18">
    <source>
        <dbReference type="Proteomes" id="UP001154078"/>
    </source>
</evidence>
<keyword evidence="11 14" id="KW-0408">Iron</keyword>
<reference evidence="17" key="1">
    <citation type="submission" date="2021-12" db="EMBL/GenBank/DDBJ databases">
        <authorList>
            <person name="King R."/>
        </authorList>
    </citation>
    <scope>NUCLEOTIDE SEQUENCE</scope>
</reference>
<dbReference type="GO" id="GO:0016705">
    <property type="term" value="F:oxidoreductase activity, acting on paired donors, with incorporation or reduction of molecular oxygen"/>
    <property type="evidence" value="ECO:0007669"/>
    <property type="project" value="InterPro"/>
</dbReference>
<keyword evidence="18" id="KW-1185">Reference proteome</keyword>
<evidence type="ECO:0000256" key="11">
    <source>
        <dbReference type="ARBA" id="ARBA00023004"/>
    </source>
</evidence>
<dbReference type="AlphaFoldDB" id="A0A9P0AW99"/>
<dbReference type="GO" id="GO:0005789">
    <property type="term" value="C:endoplasmic reticulum membrane"/>
    <property type="evidence" value="ECO:0007669"/>
    <property type="project" value="UniProtKB-SubCell"/>
</dbReference>
<dbReference type="InterPro" id="IPR036396">
    <property type="entry name" value="Cyt_P450_sf"/>
</dbReference>
<keyword evidence="16" id="KW-0812">Transmembrane</keyword>
<dbReference type="Proteomes" id="UP001154078">
    <property type="component" value="Chromosome 10"/>
</dbReference>
<keyword evidence="12 15" id="KW-0503">Monooxygenase</keyword>
<dbReference type="SUPFAM" id="SSF48264">
    <property type="entry name" value="Cytochrome P450"/>
    <property type="match status" value="1"/>
</dbReference>
<dbReference type="PRINTS" id="PR00385">
    <property type="entry name" value="P450"/>
</dbReference>
<feature type="transmembrane region" description="Helical" evidence="16">
    <location>
        <begin position="24"/>
        <end position="42"/>
    </location>
</feature>
<comment type="subcellular location">
    <subcellularLocation>
        <location evidence="4">Endoplasmic reticulum membrane</location>
        <topology evidence="4">Peripheral membrane protein</topology>
    </subcellularLocation>
    <subcellularLocation>
        <location evidence="3">Microsome membrane</location>
        <topology evidence="3">Peripheral membrane protein</topology>
    </subcellularLocation>
</comment>
<dbReference type="GO" id="GO:0020037">
    <property type="term" value="F:heme binding"/>
    <property type="evidence" value="ECO:0007669"/>
    <property type="project" value="InterPro"/>
</dbReference>
<dbReference type="GO" id="GO:0005506">
    <property type="term" value="F:iron ion binding"/>
    <property type="evidence" value="ECO:0007669"/>
    <property type="project" value="InterPro"/>
</dbReference>
<evidence type="ECO:0000256" key="9">
    <source>
        <dbReference type="ARBA" id="ARBA00022848"/>
    </source>
</evidence>
<dbReference type="InterPro" id="IPR001128">
    <property type="entry name" value="Cyt_P450"/>
</dbReference>
<dbReference type="PANTHER" id="PTHR24291:SF189">
    <property type="entry name" value="CYTOCHROME P450 4C3-RELATED"/>
    <property type="match status" value="1"/>
</dbReference>
<proteinExistence type="inferred from homology"/>
<evidence type="ECO:0008006" key="19">
    <source>
        <dbReference type="Google" id="ProtNLM"/>
    </source>
</evidence>
<protein>
    <recommendedName>
        <fullName evidence="19">Cytochrome P450</fullName>
    </recommendedName>
</protein>
<keyword evidence="7 14" id="KW-0479">Metal-binding</keyword>
<evidence type="ECO:0000256" key="14">
    <source>
        <dbReference type="PIRSR" id="PIRSR602401-1"/>
    </source>
</evidence>
<evidence type="ECO:0000256" key="4">
    <source>
        <dbReference type="ARBA" id="ARBA00004406"/>
    </source>
</evidence>
<keyword evidence="13 16" id="KW-0472">Membrane</keyword>
<comment type="cofactor">
    <cofactor evidence="1 14">
        <name>heme</name>
        <dbReference type="ChEBI" id="CHEBI:30413"/>
    </cofactor>
</comment>
<dbReference type="Gene3D" id="1.10.630.10">
    <property type="entry name" value="Cytochrome P450"/>
    <property type="match status" value="1"/>
</dbReference>
<dbReference type="EMBL" id="OV121141">
    <property type="protein sequence ID" value="CAH0548828.1"/>
    <property type="molecule type" value="Genomic_DNA"/>
</dbReference>
<name>A0A9P0AW99_BRAAE</name>
<keyword evidence="10 15" id="KW-0560">Oxidoreductase</keyword>
<comment type="function">
    <text evidence="2">May be involved in the metabolism of insect hormones and in the breakdown of synthetic insecticides.</text>
</comment>
<evidence type="ECO:0000256" key="3">
    <source>
        <dbReference type="ARBA" id="ARBA00004174"/>
    </source>
</evidence>
<evidence type="ECO:0000256" key="10">
    <source>
        <dbReference type="ARBA" id="ARBA00023002"/>
    </source>
</evidence>
<evidence type="ECO:0000313" key="17">
    <source>
        <dbReference type="EMBL" id="CAH0548828.1"/>
    </source>
</evidence>
<evidence type="ECO:0000256" key="1">
    <source>
        <dbReference type="ARBA" id="ARBA00001971"/>
    </source>
</evidence>
<dbReference type="Pfam" id="PF00067">
    <property type="entry name" value="p450"/>
    <property type="match status" value="1"/>
</dbReference>
<dbReference type="PRINTS" id="PR00463">
    <property type="entry name" value="EP450I"/>
</dbReference>
<keyword evidence="16" id="KW-1133">Transmembrane helix</keyword>
<evidence type="ECO:0000256" key="6">
    <source>
        <dbReference type="ARBA" id="ARBA00022617"/>
    </source>
</evidence>
<organism evidence="17 18">
    <name type="scientific">Brassicogethes aeneus</name>
    <name type="common">Rape pollen beetle</name>
    <name type="synonym">Meligethes aeneus</name>
    <dbReference type="NCBI Taxonomy" id="1431903"/>
    <lineage>
        <taxon>Eukaryota</taxon>
        <taxon>Metazoa</taxon>
        <taxon>Ecdysozoa</taxon>
        <taxon>Arthropoda</taxon>
        <taxon>Hexapoda</taxon>
        <taxon>Insecta</taxon>
        <taxon>Pterygota</taxon>
        <taxon>Neoptera</taxon>
        <taxon>Endopterygota</taxon>
        <taxon>Coleoptera</taxon>
        <taxon>Polyphaga</taxon>
        <taxon>Cucujiformia</taxon>
        <taxon>Nitidulidae</taxon>
        <taxon>Meligethinae</taxon>
        <taxon>Brassicogethes</taxon>
    </lineage>
</organism>
<feature type="binding site" description="axial binding residue" evidence="14">
    <location>
        <position position="467"/>
    </location>
    <ligand>
        <name>heme</name>
        <dbReference type="ChEBI" id="CHEBI:30413"/>
    </ligand>
    <ligandPart>
        <name>Fe</name>
        <dbReference type="ChEBI" id="CHEBI:18248"/>
    </ligandPart>
</feature>
<dbReference type="GO" id="GO:0004497">
    <property type="term" value="F:monooxygenase activity"/>
    <property type="evidence" value="ECO:0007669"/>
    <property type="project" value="UniProtKB-KW"/>
</dbReference>
<evidence type="ECO:0000256" key="13">
    <source>
        <dbReference type="ARBA" id="ARBA00023136"/>
    </source>
</evidence>
<evidence type="ECO:0000256" key="15">
    <source>
        <dbReference type="RuleBase" id="RU000461"/>
    </source>
</evidence>
<feature type="transmembrane region" description="Helical" evidence="16">
    <location>
        <begin position="54"/>
        <end position="70"/>
    </location>
</feature>
<accession>A0A9P0AW99</accession>
<evidence type="ECO:0000256" key="7">
    <source>
        <dbReference type="ARBA" id="ARBA00022723"/>
    </source>
</evidence>
<keyword evidence="9" id="KW-0492">Microsome</keyword>
<dbReference type="InterPro" id="IPR050196">
    <property type="entry name" value="Cytochrome_P450_Monoox"/>
</dbReference>
<dbReference type="InterPro" id="IPR002401">
    <property type="entry name" value="Cyt_P450_E_grp-I"/>
</dbReference>
<comment type="similarity">
    <text evidence="5 15">Belongs to the cytochrome P450 family.</text>
</comment>
<dbReference type="PANTHER" id="PTHR24291">
    <property type="entry name" value="CYTOCHROME P450 FAMILY 4"/>
    <property type="match status" value="1"/>
</dbReference>
<keyword evidence="6 14" id="KW-0349">Heme</keyword>
<dbReference type="CDD" id="cd20628">
    <property type="entry name" value="CYP4"/>
    <property type="match status" value="1"/>
</dbReference>
<evidence type="ECO:0000256" key="8">
    <source>
        <dbReference type="ARBA" id="ARBA00022824"/>
    </source>
</evidence>
<gene>
    <name evidence="17" type="ORF">MELIAE_LOCUS2201</name>
</gene>